<reference evidence="1 2" key="1">
    <citation type="journal article" date="2013" name="ISME J.">
        <title>Comparative genomics of pathogenic lineages of Vibrio nigripulchritudo identifies virulence-associated traits.</title>
        <authorList>
            <person name="Goudenege D."/>
            <person name="Labreuche Y."/>
            <person name="Krin E."/>
            <person name="Ansquer D."/>
            <person name="Mangenot S."/>
            <person name="Calteau A."/>
            <person name="Medigue C."/>
            <person name="Mazel D."/>
            <person name="Polz M.F."/>
            <person name="Le Roux F."/>
        </authorList>
    </citation>
    <scope>NUCLEOTIDE SEQUENCE [LARGE SCALE GENOMIC DNA]</scope>
    <source>
        <strain evidence="2">SnF1</strain>
    </source>
</reference>
<organism evidence="1 2">
    <name type="scientific">Vibrio nigripulchritudo</name>
    <dbReference type="NCBI Taxonomy" id="28173"/>
    <lineage>
        <taxon>Bacteria</taxon>
        <taxon>Pseudomonadati</taxon>
        <taxon>Pseudomonadota</taxon>
        <taxon>Gammaproteobacteria</taxon>
        <taxon>Vibrionales</taxon>
        <taxon>Vibrionaceae</taxon>
        <taxon>Vibrio</taxon>
    </lineage>
</organism>
<evidence type="ECO:0008006" key="3">
    <source>
        <dbReference type="Google" id="ProtNLM"/>
    </source>
</evidence>
<dbReference type="KEGG" id="vni:VIBNI_A1452"/>
<dbReference type="PATRIC" id="fig|1260221.3.peg.1392"/>
<dbReference type="RefSeq" id="WP_022550498.1">
    <property type="nucleotide sequence ID" value="NC_022528.1"/>
</dbReference>
<dbReference type="EMBL" id="FO203526">
    <property type="protein sequence ID" value="CCO57579.1"/>
    <property type="molecule type" value="Genomic_DNA"/>
</dbReference>
<sequence>MTRKSNELSKYEMPCDVVFIEDVKSHKVNIPESWSFLYESPKNEWVKKVIEQWSTFAPFLPKFTACISRCLYSVEIVKIESFVTLIYVFDVEGEPYLYFGGNPTEIDDSESVTTVLDSLPSKLKEFYLDLHDGFGFLADSSMGPLSTHSYFNLSQPNWVNLNERSDYPFGLNLSDWNVVYVDEGDFLALNECNSEECVLWRRNSPPEYVDFWSVLDQIMTDGLLE</sequence>
<protein>
    <recommendedName>
        <fullName evidence="3">SMI1/KNR4 family protein</fullName>
    </recommendedName>
</protein>
<proteinExistence type="predicted"/>
<gene>
    <name evidence="1" type="ORF">VIBNI_A1452</name>
</gene>
<keyword evidence="2" id="KW-1185">Reference proteome</keyword>
<dbReference type="AlphaFoldDB" id="U4K4J2"/>
<dbReference type="Proteomes" id="UP000016895">
    <property type="component" value="Chromosome 1"/>
</dbReference>
<dbReference type="STRING" id="28173.VIBNI_A1452"/>
<name>U4K4J2_9VIBR</name>
<accession>U4K4J2</accession>
<evidence type="ECO:0000313" key="2">
    <source>
        <dbReference type="Proteomes" id="UP000016895"/>
    </source>
</evidence>
<evidence type="ECO:0000313" key="1">
    <source>
        <dbReference type="EMBL" id="CCO57579.1"/>
    </source>
</evidence>